<name>A0ABU1JBX8_9MICC</name>
<reference evidence="1 2" key="1">
    <citation type="submission" date="2023-07" db="EMBL/GenBank/DDBJ databases">
        <title>Sequencing the genomes of 1000 actinobacteria strains.</title>
        <authorList>
            <person name="Klenk H.-P."/>
        </authorList>
    </citation>
    <scope>NUCLEOTIDE SEQUENCE [LARGE SCALE GENOMIC DNA]</scope>
    <source>
        <strain evidence="1 2">DSM 14555</strain>
    </source>
</reference>
<comment type="caution">
    <text evidence="1">The sequence shown here is derived from an EMBL/GenBank/DDBJ whole genome shotgun (WGS) entry which is preliminary data.</text>
</comment>
<accession>A0ABU1JBX8</accession>
<organism evidence="1 2">
    <name type="scientific">Arthrobacter russicus</name>
    <dbReference type="NCBI Taxonomy" id="172040"/>
    <lineage>
        <taxon>Bacteria</taxon>
        <taxon>Bacillati</taxon>
        <taxon>Actinomycetota</taxon>
        <taxon>Actinomycetes</taxon>
        <taxon>Micrococcales</taxon>
        <taxon>Micrococcaceae</taxon>
        <taxon>Arthrobacter</taxon>
    </lineage>
</organism>
<proteinExistence type="predicted"/>
<dbReference type="RefSeq" id="WP_309798617.1">
    <property type="nucleotide sequence ID" value="NZ_BAAAHY010000005.1"/>
</dbReference>
<evidence type="ECO:0000313" key="2">
    <source>
        <dbReference type="Proteomes" id="UP001185069"/>
    </source>
</evidence>
<dbReference type="Proteomes" id="UP001185069">
    <property type="component" value="Unassembled WGS sequence"/>
</dbReference>
<dbReference type="EMBL" id="JAVDQF010000001">
    <property type="protein sequence ID" value="MDR6269914.1"/>
    <property type="molecule type" value="Genomic_DNA"/>
</dbReference>
<sequence>MTTHRDRLPIPYPLEVPDSVVADRAGFALAIRGMGLSDDGLSFSVHILTTLLGHPRKGQAMLDTAWPFCGAHRESDPDGLSVRCQWRYPNTSEWDSDAILLKSAETPVLGGFWNWNSPELAEGHYNLRYPLNAATAEEINISLSWTALGFDPETVRIDREAIDSALQQKPR</sequence>
<protein>
    <submittedName>
        <fullName evidence="1">Uncharacterized protein</fullName>
    </submittedName>
</protein>
<evidence type="ECO:0000313" key="1">
    <source>
        <dbReference type="EMBL" id="MDR6269914.1"/>
    </source>
</evidence>
<gene>
    <name evidence="1" type="ORF">JOE69_002152</name>
</gene>
<keyword evidence="2" id="KW-1185">Reference proteome</keyword>